<dbReference type="Pfam" id="PF00293">
    <property type="entry name" value="NUDIX"/>
    <property type="match status" value="1"/>
</dbReference>
<dbReference type="KEGG" id="saal:L336_0010"/>
<dbReference type="InterPro" id="IPR007344">
    <property type="entry name" value="GrpB/CoaE"/>
</dbReference>
<dbReference type="PANTHER" id="PTHR34822:SF1">
    <property type="entry name" value="GRPB FAMILY PROTEIN"/>
    <property type="match status" value="1"/>
</dbReference>
<dbReference type="InterPro" id="IPR043519">
    <property type="entry name" value="NT_sf"/>
</dbReference>
<dbReference type="GO" id="GO:0016787">
    <property type="term" value="F:hydrolase activity"/>
    <property type="evidence" value="ECO:0007669"/>
    <property type="project" value="UniProtKB-KW"/>
</dbReference>
<dbReference type="PROSITE" id="PS51462">
    <property type="entry name" value="NUDIX"/>
    <property type="match status" value="1"/>
</dbReference>
<dbReference type="Pfam" id="PF04229">
    <property type="entry name" value="GrpB"/>
    <property type="match status" value="1"/>
</dbReference>
<feature type="domain" description="Nudix hydrolase" evidence="3">
    <location>
        <begin position="197"/>
        <end position="327"/>
    </location>
</feature>
<evidence type="ECO:0000259" key="3">
    <source>
        <dbReference type="PROSITE" id="PS51462"/>
    </source>
</evidence>
<dbReference type="Proteomes" id="UP000013893">
    <property type="component" value="Chromosome"/>
</dbReference>
<sequence length="348" mass="39055">MAAGLARETVKLVNYSRDWPSDFLHEKELLQPVFSGEDIHHVGSTAVQGLVAKPIIDILIGVDSFDEVYQNISGLEALGYHWMPERIKDWEIFVPKGPDHARTHYLHIVLKDSPAYTDVLAFRNYLRTHSNAREEYAALKRQLAEQHANNREAYTAAKSGFICSIIERSCADGLPIILSQDQHELGLVDPKDRAMSYTRHAARVVLINGRGEIALMHFTKTGSYKLPGGGIKTNEDRLDGLRREVQEEAGYTIHTIVPLGVVIEQRYFDGMRQISYCYRALTDQFVGTNLTQKEAAQGMELVWVPSYAEAIRLIQSATTTDEDGSKVGLEMMKRREVAILNAALAQTV</sequence>
<dbReference type="Gene3D" id="3.30.460.10">
    <property type="entry name" value="Beta Polymerase, domain 2"/>
    <property type="match status" value="1"/>
</dbReference>
<dbReference type="OrthoDB" id="9799092at2"/>
<dbReference type="AlphaFoldDB" id="R4PVG6"/>
<dbReference type="PANTHER" id="PTHR34822">
    <property type="entry name" value="GRPB DOMAIN PROTEIN (AFU_ORTHOLOGUE AFUA_1G01530)"/>
    <property type="match status" value="1"/>
</dbReference>
<feature type="coiled-coil region" evidence="2">
    <location>
        <begin position="122"/>
        <end position="149"/>
    </location>
</feature>
<dbReference type="SUPFAM" id="SSF55811">
    <property type="entry name" value="Nudix"/>
    <property type="match status" value="1"/>
</dbReference>
<dbReference type="RefSeq" id="WP_015641173.1">
    <property type="nucleotide sequence ID" value="NC_021219.1"/>
</dbReference>
<dbReference type="InterPro" id="IPR000086">
    <property type="entry name" value="NUDIX_hydrolase_dom"/>
</dbReference>
<gene>
    <name evidence="4" type="ORF">L336_0010</name>
</gene>
<evidence type="ECO:0000256" key="2">
    <source>
        <dbReference type="SAM" id="Coils"/>
    </source>
</evidence>
<keyword evidence="2" id="KW-0175">Coiled coil</keyword>
<keyword evidence="1" id="KW-0378">Hydrolase</keyword>
<evidence type="ECO:0000256" key="1">
    <source>
        <dbReference type="ARBA" id="ARBA00022801"/>
    </source>
</evidence>
<dbReference type="PROSITE" id="PS00893">
    <property type="entry name" value="NUDIX_BOX"/>
    <property type="match status" value="1"/>
</dbReference>
<accession>R4PVG6</accession>
<organism evidence="4 5">
    <name type="scientific">Candidatus Saccharimonas aalborgensis</name>
    <dbReference type="NCBI Taxonomy" id="1332188"/>
    <lineage>
        <taxon>Bacteria</taxon>
        <taxon>Candidatus Saccharimonadota</taxon>
        <taxon>Candidatus Saccharimonadia</taxon>
        <taxon>Candidatus Saccharimonadales</taxon>
        <taxon>Candidatus Saccharimonadaceae</taxon>
        <taxon>Candidatus Saccharimonas</taxon>
    </lineage>
</organism>
<protein>
    <recommendedName>
        <fullName evidence="3">Nudix hydrolase domain-containing protein</fullName>
    </recommendedName>
</protein>
<keyword evidence="5" id="KW-1185">Reference proteome</keyword>
<evidence type="ECO:0000313" key="5">
    <source>
        <dbReference type="Proteomes" id="UP000013893"/>
    </source>
</evidence>
<dbReference type="STRING" id="1332188.L336_0010"/>
<name>R4PVG6_9BACT</name>
<dbReference type="Gene3D" id="3.90.79.10">
    <property type="entry name" value="Nucleoside Triphosphate Pyrophosphohydrolase"/>
    <property type="match status" value="1"/>
</dbReference>
<dbReference type="CDD" id="cd02883">
    <property type="entry name" value="NUDIX_Hydrolase"/>
    <property type="match status" value="1"/>
</dbReference>
<dbReference type="HOGENOM" id="CLU_796165_0_0_0"/>
<reference evidence="4 5" key="1">
    <citation type="journal article" date="2013" name="Nat. Biotechnol.">
        <title>Genome sequences of rare, uncultured bacteria obtained by differential coverage binning of multiple metagenomes.</title>
        <authorList>
            <person name="Albertsen M."/>
            <person name="Hugenholtz P."/>
            <person name="Skarshewski A."/>
            <person name="Nielsen K.L."/>
            <person name="Tyson G.W."/>
            <person name="Nielsen P.H."/>
        </authorList>
    </citation>
    <scope>NUCLEOTIDE SEQUENCE [LARGE SCALE GENOMIC DNA]</scope>
    <source>
        <strain evidence="4">TM71</strain>
    </source>
</reference>
<dbReference type="InterPro" id="IPR020084">
    <property type="entry name" value="NUDIX_hydrolase_CS"/>
</dbReference>
<dbReference type="SUPFAM" id="SSF81301">
    <property type="entry name" value="Nucleotidyltransferase"/>
    <property type="match status" value="1"/>
</dbReference>
<dbReference type="InterPro" id="IPR015797">
    <property type="entry name" value="NUDIX_hydrolase-like_dom_sf"/>
</dbReference>
<evidence type="ECO:0000313" key="4">
    <source>
        <dbReference type="EMBL" id="AGL61722.1"/>
    </source>
</evidence>
<proteinExistence type="predicted"/>
<dbReference type="EMBL" id="CP005957">
    <property type="protein sequence ID" value="AGL61722.1"/>
    <property type="molecule type" value="Genomic_DNA"/>
</dbReference>